<reference evidence="2 3" key="1">
    <citation type="submission" date="2020-08" db="EMBL/GenBank/DDBJ databases">
        <title>Sequencing the genomes of 1000 actinobacteria strains.</title>
        <authorList>
            <person name="Klenk H.-P."/>
        </authorList>
    </citation>
    <scope>NUCLEOTIDE SEQUENCE [LARGE SCALE GENOMIC DNA]</scope>
    <source>
        <strain evidence="2 3">DSM 45362</strain>
    </source>
</reference>
<dbReference type="EMBL" id="JACHMN010000001">
    <property type="protein sequence ID" value="MBB5867228.1"/>
    <property type="molecule type" value="Genomic_DNA"/>
</dbReference>
<feature type="transmembrane region" description="Helical" evidence="1">
    <location>
        <begin position="93"/>
        <end position="121"/>
    </location>
</feature>
<evidence type="ECO:0000313" key="3">
    <source>
        <dbReference type="Proteomes" id="UP000587527"/>
    </source>
</evidence>
<protein>
    <recommendedName>
        <fullName evidence="4">CPBP family intramembrane metalloprotease</fullName>
    </recommendedName>
</protein>
<keyword evidence="1" id="KW-0472">Membrane</keyword>
<accession>A0A841BIS7</accession>
<dbReference type="AlphaFoldDB" id="A0A841BIS7"/>
<feature type="transmembrane region" description="Helical" evidence="1">
    <location>
        <begin position="53"/>
        <end position="73"/>
    </location>
</feature>
<keyword evidence="3" id="KW-1185">Reference proteome</keyword>
<organism evidence="2 3">
    <name type="scientific">Allocatelliglobosispora scoriae</name>
    <dbReference type="NCBI Taxonomy" id="643052"/>
    <lineage>
        <taxon>Bacteria</taxon>
        <taxon>Bacillati</taxon>
        <taxon>Actinomycetota</taxon>
        <taxon>Actinomycetes</taxon>
        <taxon>Micromonosporales</taxon>
        <taxon>Micromonosporaceae</taxon>
        <taxon>Allocatelliglobosispora</taxon>
    </lineage>
</organism>
<proteinExistence type="predicted"/>
<feature type="transmembrane region" description="Helical" evidence="1">
    <location>
        <begin position="12"/>
        <end position="33"/>
    </location>
</feature>
<sequence length="193" mass="19489">MSSTTPPRPRRARLNFTIFALAAIGAGWLGVLIDLGSGAELTTGVATSDSGGTAGLAVFIALPALVALVLYIASRDSAGPLGFTLRFRHPVGWFAGAAVLYPLVSAVAVGVGITTGLAVLLHSVSNAIVTPLLVNGHLTFTGHGDVLASPVPSSIVTMVLFTVVGVVLVRRRPPAQAPIAAAEPALATAPARV</sequence>
<gene>
    <name evidence="2" type="ORF">F4553_000607</name>
</gene>
<evidence type="ECO:0000256" key="1">
    <source>
        <dbReference type="SAM" id="Phobius"/>
    </source>
</evidence>
<evidence type="ECO:0000313" key="2">
    <source>
        <dbReference type="EMBL" id="MBB5867228.1"/>
    </source>
</evidence>
<comment type="caution">
    <text evidence="2">The sequence shown here is derived from an EMBL/GenBank/DDBJ whole genome shotgun (WGS) entry which is preliminary data.</text>
</comment>
<keyword evidence="1" id="KW-0812">Transmembrane</keyword>
<feature type="transmembrane region" description="Helical" evidence="1">
    <location>
        <begin position="151"/>
        <end position="169"/>
    </location>
</feature>
<dbReference type="RefSeq" id="WP_184831704.1">
    <property type="nucleotide sequence ID" value="NZ_JACHMN010000001.1"/>
</dbReference>
<dbReference type="Proteomes" id="UP000587527">
    <property type="component" value="Unassembled WGS sequence"/>
</dbReference>
<evidence type="ECO:0008006" key="4">
    <source>
        <dbReference type="Google" id="ProtNLM"/>
    </source>
</evidence>
<name>A0A841BIS7_9ACTN</name>
<keyword evidence="1" id="KW-1133">Transmembrane helix</keyword>